<organism evidence="2 3">
    <name type="scientific">Synechococcus sp. (strain ATCC 27144 / PCC 6301 / SAUG 1402/1)</name>
    <name type="common">Anacystis nidulans</name>
    <dbReference type="NCBI Taxonomy" id="269084"/>
    <lineage>
        <taxon>Bacteria</taxon>
        <taxon>Bacillati</taxon>
        <taxon>Cyanobacteriota</taxon>
        <taxon>Cyanophyceae</taxon>
        <taxon>Synechococcales</taxon>
        <taxon>Synechococcaceae</taxon>
        <taxon>Synechococcus</taxon>
    </lineage>
</organism>
<feature type="domain" description="CP12" evidence="1">
    <location>
        <begin position="5"/>
        <end position="75"/>
    </location>
</feature>
<dbReference type="GeneID" id="72429066"/>
<name>A0A0H3K2I2_SYNP6</name>
<protein>
    <recommendedName>
        <fullName evidence="1">CP12 domain-containing protein</fullName>
    </recommendedName>
</protein>
<dbReference type="eggNOG" id="COG0517">
    <property type="taxonomic scope" value="Bacteria"/>
</dbReference>
<dbReference type="SMART" id="SM01093">
    <property type="entry name" value="CP12"/>
    <property type="match status" value="1"/>
</dbReference>
<reference evidence="2 3" key="1">
    <citation type="journal article" date="2007" name="Photosyn. Res.">
        <title>Complete nucleotide sequence of the freshwater unicellular cyanobacterium Synechococcus elongatus PCC 6301 chromosome: gene content and organization.</title>
        <authorList>
            <person name="Sugita C."/>
            <person name="Ogata K."/>
            <person name="Shikata M."/>
            <person name="Jikuya H."/>
            <person name="Takano J."/>
            <person name="Furumichi M."/>
            <person name="Kanehisa M."/>
            <person name="Omata T."/>
            <person name="Sugiura M."/>
            <person name="Sugita M."/>
        </authorList>
    </citation>
    <scope>NUCLEOTIDE SEQUENCE [LARGE SCALE GENOMIC DNA]</scope>
    <source>
        <strain evidence="3">ATCC 27144 / PCC 6301 / SAUG 1402/1</strain>
    </source>
</reference>
<dbReference type="PANTHER" id="PTHR33921:SF15">
    <property type="entry name" value="CALVIN CYCLE PROTEIN CP12-2, CHLOROPLASTIC"/>
    <property type="match status" value="1"/>
</dbReference>
<dbReference type="RefSeq" id="WP_011243573.1">
    <property type="nucleotide sequence ID" value="NC_006576.1"/>
</dbReference>
<gene>
    <name evidence="2" type="primary">cp12</name>
    <name evidence="2" type="ordered locus">syc1261_d</name>
</gene>
<dbReference type="PANTHER" id="PTHR33921">
    <property type="entry name" value="CALVIN CYCLE PROTEIN CP12-2, CHLOROPLASTIC"/>
    <property type="match status" value="1"/>
</dbReference>
<dbReference type="Pfam" id="PF02672">
    <property type="entry name" value="CP12"/>
    <property type="match status" value="1"/>
</dbReference>
<evidence type="ECO:0000259" key="1">
    <source>
        <dbReference type="SMART" id="SM01093"/>
    </source>
</evidence>
<evidence type="ECO:0000313" key="3">
    <source>
        <dbReference type="Proteomes" id="UP000001175"/>
    </source>
</evidence>
<dbReference type="InterPro" id="IPR039314">
    <property type="entry name" value="CP12-like"/>
</dbReference>
<dbReference type="Proteomes" id="UP000001175">
    <property type="component" value="Chromosome"/>
</dbReference>
<dbReference type="InterPro" id="IPR003823">
    <property type="entry name" value="CP12_dom"/>
</dbReference>
<sequence>MTLTLQDRITEARSEAHQTCATFGKDDPQCRVAWDILEELQAEAAHHPEKTLREKAYRNYCDEFPNADECRMYDV</sequence>
<dbReference type="AlphaFoldDB" id="A0A0H3K2I2"/>
<accession>A0A0H3K2I2</accession>
<proteinExistence type="predicted"/>
<dbReference type="KEGG" id="syc:syc1261_d"/>
<evidence type="ECO:0000313" key="2">
    <source>
        <dbReference type="EMBL" id="BAD79451.1"/>
    </source>
</evidence>
<dbReference type="EMBL" id="AP008231">
    <property type="protein sequence ID" value="BAD79451.1"/>
    <property type="molecule type" value="Genomic_DNA"/>
</dbReference>